<feature type="compositionally biased region" description="Basic and acidic residues" evidence="1">
    <location>
        <begin position="89"/>
        <end position="114"/>
    </location>
</feature>
<keyword evidence="3" id="KW-1185">Reference proteome</keyword>
<feature type="compositionally biased region" description="Polar residues" evidence="1">
    <location>
        <begin position="115"/>
        <end position="133"/>
    </location>
</feature>
<accession>A0AAD9J499</accession>
<dbReference type="AlphaFoldDB" id="A0AAD9J499"/>
<dbReference type="EMBL" id="JAODUP010000630">
    <property type="protein sequence ID" value="KAK2146129.1"/>
    <property type="molecule type" value="Genomic_DNA"/>
</dbReference>
<gene>
    <name evidence="2" type="ORF">LSH36_630g01082</name>
</gene>
<protein>
    <submittedName>
        <fullName evidence="2">Uncharacterized protein</fullName>
    </submittedName>
</protein>
<comment type="caution">
    <text evidence="2">The sequence shown here is derived from an EMBL/GenBank/DDBJ whole genome shotgun (WGS) entry which is preliminary data.</text>
</comment>
<proteinExistence type="predicted"/>
<evidence type="ECO:0000256" key="1">
    <source>
        <dbReference type="SAM" id="MobiDB-lite"/>
    </source>
</evidence>
<name>A0AAD9J499_9ANNE</name>
<organism evidence="2 3">
    <name type="scientific">Paralvinella palmiformis</name>
    <dbReference type="NCBI Taxonomy" id="53620"/>
    <lineage>
        <taxon>Eukaryota</taxon>
        <taxon>Metazoa</taxon>
        <taxon>Spiralia</taxon>
        <taxon>Lophotrochozoa</taxon>
        <taxon>Annelida</taxon>
        <taxon>Polychaeta</taxon>
        <taxon>Sedentaria</taxon>
        <taxon>Canalipalpata</taxon>
        <taxon>Terebellida</taxon>
        <taxon>Terebelliformia</taxon>
        <taxon>Alvinellidae</taxon>
        <taxon>Paralvinella</taxon>
    </lineage>
</organism>
<dbReference type="Proteomes" id="UP001208570">
    <property type="component" value="Unassembled WGS sequence"/>
</dbReference>
<sequence>MRRFFGTRSGYQMGLPHTVLAMPGEGYRVRSALDMSWRTRDTRQFSSSGRSFRSGVRSGNPGVFYDDQGRLYYHGDHQEDRLYPTTSLPRDKYQLRPEDTLTYDPRKSYSESRGSRSWQMSHPETPRNSGRSQMITKHYDSYRKMPKISSANYPGRICEKEV</sequence>
<evidence type="ECO:0000313" key="2">
    <source>
        <dbReference type="EMBL" id="KAK2146129.1"/>
    </source>
</evidence>
<feature type="region of interest" description="Disordered" evidence="1">
    <location>
        <begin position="80"/>
        <end position="133"/>
    </location>
</feature>
<evidence type="ECO:0000313" key="3">
    <source>
        <dbReference type="Proteomes" id="UP001208570"/>
    </source>
</evidence>
<reference evidence="2" key="1">
    <citation type="journal article" date="2023" name="Mol. Biol. Evol.">
        <title>Third-Generation Sequencing Reveals the Adaptive Role of the Epigenome in Three Deep-Sea Polychaetes.</title>
        <authorList>
            <person name="Perez M."/>
            <person name="Aroh O."/>
            <person name="Sun Y."/>
            <person name="Lan Y."/>
            <person name="Juniper S.K."/>
            <person name="Young C.R."/>
            <person name="Angers B."/>
            <person name="Qian P.Y."/>
        </authorList>
    </citation>
    <scope>NUCLEOTIDE SEQUENCE</scope>
    <source>
        <strain evidence="2">P08H-3</strain>
    </source>
</reference>